<evidence type="ECO:0000313" key="2">
    <source>
        <dbReference type="EMBL" id="SHH72028.1"/>
    </source>
</evidence>
<proteinExistence type="predicted"/>
<accession>A0A1M5VA52</accession>
<keyword evidence="3" id="KW-1185">Reference proteome</keyword>
<dbReference type="InterPro" id="IPR036390">
    <property type="entry name" value="WH_DNA-bd_sf"/>
</dbReference>
<dbReference type="SMART" id="SM00347">
    <property type="entry name" value="HTH_MARR"/>
    <property type="match status" value="1"/>
</dbReference>
<dbReference type="PANTHER" id="PTHR33164">
    <property type="entry name" value="TRANSCRIPTIONAL REGULATOR, MARR FAMILY"/>
    <property type="match status" value="1"/>
</dbReference>
<dbReference type="InterPro" id="IPR036388">
    <property type="entry name" value="WH-like_DNA-bd_sf"/>
</dbReference>
<name>A0A1M5VA52_9GAMM</name>
<dbReference type="AlphaFoldDB" id="A0A1M5VA52"/>
<evidence type="ECO:0000313" key="3">
    <source>
        <dbReference type="Proteomes" id="UP000184268"/>
    </source>
</evidence>
<sequence length="154" mass="17186">MTASKPLVELQQFLPYRMASTASHISQGLAQVYGQAPFSLALAEWRILAQLARSGEANAKVIAQLTDMDKTKVSRGVKTLEAKGLLHKRQDSQDNRATNLSLNQQGWQLYRDLAPLALAWESSLLSALTDAERQALFQILDKLDRQLERPVLID</sequence>
<dbReference type="PANTHER" id="PTHR33164:SF57">
    <property type="entry name" value="MARR-FAMILY TRANSCRIPTIONAL REGULATOR"/>
    <property type="match status" value="1"/>
</dbReference>
<dbReference type="PRINTS" id="PR00598">
    <property type="entry name" value="HTHMARR"/>
</dbReference>
<dbReference type="STRING" id="299255.SAMN02745129_2667"/>
<organism evidence="2 3">
    <name type="scientific">Ferrimonas marina</name>
    <dbReference type="NCBI Taxonomy" id="299255"/>
    <lineage>
        <taxon>Bacteria</taxon>
        <taxon>Pseudomonadati</taxon>
        <taxon>Pseudomonadota</taxon>
        <taxon>Gammaproteobacteria</taxon>
        <taxon>Alteromonadales</taxon>
        <taxon>Ferrimonadaceae</taxon>
        <taxon>Ferrimonas</taxon>
    </lineage>
</organism>
<dbReference type="GO" id="GO:0006950">
    <property type="term" value="P:response to stress"/>
    <property type="evidence" value="ECO:0007669"/>
    <property type="project" value="TreeGrafter"/>
</dbReference>
<protein>
    <submittedName>
        <fullName evidence="2">DNA-binding transcriptional regulator, MarR family</fullName>
    </submittedName>
</protein>
<dbReference type="Gene3D" id="1.10.10.10">
    <property type="entry name" value="Winged helix-like DNA-binding domain superfamily/Winged helix DNA-binding domain"/>
    <property type="match status" value="1"/>
</dbReference>
<dbReference type="PROSITE" id="PS50995">
    <property type="entry name" value="HTH_MARR_2"/>
    <property type="match status" value="1"/>
</dbReference>
<gene>
    <name evidence="2" type="ORF">SAMN02745129_2667</name>
</gene>
<evidence type="ECO:0000259" key="1">
    <source>
        <dbReference type="PROSITE" id="PS50995"/>
    </source>
</evidence>
<dbReference type="SUPFAM" id="SSF46785">
    <property type="entry name" value="Winged helix' DNA-binding domain"/>
    <property type="match status" value="1"/>
</dbReference>
<reference evidence="2 3" key="1">
    <citation type="submission" date="2016-11" db="EMBL/GenBank/DDBJ databases">
        <authorList>
            <person name="Jaros S."/>
            <person name="Januszkiewicz K."/>
            <person name="Wedrychowicz H."/>
        </authorList>
    </citation>
    <scope>NUCLEOTIDE SEQUENCE [LARGE SCALE GENOMIC DNA]</scope>
    <source>
        <strain evidence="2 3">DSM 16917</strain>
    </source>
</reference>
<dbReference type="GO" id="GO:0003700">
    <property type="term" value="F:DNA-binding transcription factor activity"/>
    <property type="evidence" value="ECO:0007669"/>
    <property type="project" value="InterPro"/>
</dbReference>
<dbReference type="RefSeq" id="WP_067656323.1">
    <property type="nucleotide sequence ID" value="NZ_FQXG01000004.1"/>
</dbReference>
<keyword evidence="2" id="KW-0238">DNA-binding</keyword>
<dbReference type="OrthoDB" id="8906692at2"/>
<dbReference type="Pfam" id="PF12802">
    <property type="entry name" value="MarR_2"/>
    <property type="match status" value="1"/>
</dbReference>
<dbReference type="InterPro" id="IPR039422">
    <property type="entry name" value="MarR/SlyA-like"/>
</dbReference>
<dbReference type="InterPro" id="IPR000835">
    <property type="entry name" value="HTH_MarR-typ"/>
</dbReference>
<dbReference type="GO" id="GO:0003677">
    <property type="term" value="F:DNA binding"/>
    <property type="evidence" value="ECO:0007669"/>
    <property type="project" value="UniProtKB-KW"/>
</dbReference>
<feature type="domain" description="HTH marR-type" evidence="1">
    <location>
        <begin position="11"/>
        <end position="145"/>
    </location>
</feature>
<dbReference type="Proteomes" id="UP000184268">
    <property type="component" value="Unassembled WGS sequence"/>
</dbReference>
<dbReference type="EMBL" id="FQXG01000004">
    <property type="protein sequence ID" value="SHH72028.1"/>
    <property type="molecule type" value="Genomic_DNA"/>
</dbReference>